<dbReference type="Pfam" id="PF10507">
    <property type="entry name" value="TMEM65"/>
    <property type="match status" value="1"/>
</dbReference>
<evidence type="ECO:0000313" key="6">
    <source>
        <dbReference type="Proteomes" id="UP000694388"/>
    </source>
</evidence>
<evidence type="ECO:0000256" key="3">
    <source>
        <dbReference type="ARBA" id="ARBA00022989"/>
    </source>
</evidence>
<dbReference type="Ensembl" id="ENSEBUT00000020594.1">
    <property type="protein sequence ID" value="ENSEBUP00000020018.1"/>
    <property type="gene ID" value="ENSEBUG00000012420.1"/>
</dbReference>
<protein>
    <submittedName>
        <fullName evidence="5">Transmembrane protein 65</fullName>
    </submittedName>
</protein>
<dbReference type="PANTHER" id="PTHR21706:SF15">
    <property type="entry name" value="TRANSMEMBRANE PROTEIN 65"/>
    <property type="match status" value="1"/>
</dbReference>
<keyword evidence="6" id="KW-1185">Reference proteome</keyword>
<keyword evidence="4" id="KW-0472">Membrane</keyword>
<keyword evidence="3" id="KW-1133">Transmembrane helix</keyword>
<organism evidence="5 6">
    <name type="scientific">Eptatretus burgeri</name>
    <name type="common">Inshore hagfish</name>
    <dbReference type="NCBI Taxonomy" id="7764"/>
    <lineage>
        <taxon>Eukaryota</taxon>
        <taxon>Metazoa</taxon>
        <taxon>Chordata</taxon>
        <taxon>Craniata</taxon>
        <taxon>Vertebrata</taxon>
        <taxon>Cyclostomata</taxon>
        <taxon>Myxini</taxon>
        <taxon>Myxiniformes</taxon>
        <taxon>Myxinidae</taxon>
        <taxon>Eptatretinae</taxon>
        <taxon>Eptatretus</taxon>
    </lineage>
</organism>
<dbReference type="GO" id="GO:1903779">
    <property type="term" value="P:regulation of cardiac conduction"/>
    <property type="evidence" value="ECO:0007669"/>
    <property type="project" value="TreeGrafter"/>
</dbReference>
<reference evidence="5" key="2">
    <citation type="submission" date="2025-09" db="UniProtKB">
        <authorList>
            <consortium name="Ensembl"/>
        </authorList>
    </citation>
    <scope>IDENTIFICATION</scope>
</reference>
<dbReference type="GO" id="GO:0016020">
    <property type="term" value="C:membrane"/>
    <property type="evidence" value="ECO:0007669"/>
    <property type="project" value="UniProtKB-SubCell"/>
</dbReference>
<dbReference type="AlphaFoldDB" id="A0A8C4QSP5"/>
<evidence type="ECO:0000256" key="1">
    <source>
        <dbReference type="ARBA" id="ARBA00004141"/>
    </source>
</evidence>
<reference evidence="5" key="1">
    <citation type="submission" date="2025-08" db="UniProtKB">
        <authorList>
            <consortium name="Ensembl"/>
        </authorList>
    </citation>
    <scope>IDENTIFICATION</scope>
</reference>
<dbReference type="InterPro" id="IPR019537">
    <property type="entry name" value="TMEM65"/>
</dbReference>
<evidence type="ECO:0000313" key="5">
    <source>
        <dbReference type="Ensembl" id="ENSEBUP00000020018.1"/>
    </source>
</evidence>
<dbReference type="GO" id="GO:0005739">
    <property type="term" value="C:mitochondrion"/>
    <property type="evidence" value="ECO:0007669"/>
    <property type="project" value="TreeGrafter"/>
</dbReference>
<evidence type="ECO:0000256" key="4">
    <source>
        <dbReference type="ARBA" id="ARBA00023136"/>
    </source>
</evidence>
<proteinExistence type="predicted"/>
<sequence>MASLLRLVPSIRTSACLGPKRFGTTGLGVGVSYGVPVRLVGTPSMESATGGLASGEGARDFIYGLQGSERKVLLRELREFESLAAEEEQMQVDTPTTTQLRHVFIHNAVPFVGFGLLDNCIMITAGTKIELSFGVILSISTMAAAALGNLVSDLAGLGLAGYVEILSGKVGFPAPHLTPKQTDMWQTRVTSHLVCLRTLLLTNHLPFIQTN</sequence>
<dbReference type="Proteomes" id="UP000694388">
    <property type="component" value="Unplaced"/>
</dbReference>
<keyword evidence="2" id="KW-0812">Transmembrane</keyword>
<dbReference type="GeneTree" id="ENSGT00390000017802"/>
<accession>A0A8C4QSP5</accession>
<dbReference type="PANTHER" id="PTHR21706">
    <property type="entry name" value="TRANSMEMBRANE PROTEIN 65"/>
    <property type="match status" value="1"/>
</dbReference>
<evidence type="ECO:0000256" key="2">
    <source>
        <dbReference type="ARBA" id="ARBA00022692"/>
    </source>
</evidence>
<dbReference type="GO" id="GO:0003231">
    <property type="term" value="P:cardiac ventricle development"/>
    <property type="evidence" value="ECO:0007669"/>
    <property type="project" value="TreeGrafter"/>
</dbReference>
<name>A0A8C4QSP5_EPTBU</name>
<comment type="subcellular location">
    <subcellularLocation>
        <location evidence="1">Membrane</location>
        <topology evidence="1">Multi-pass membrane protein</topology>
    </subcellularLocation>
</comment>